<accession>A7BBF4</accession>
<dbReference type="EMBL" id="AAYI02000004">
    <property type="protein sequence ID" value="EDN80528.1"/>
    <property type="molecule type" value="Genomic_DNA"/>
</dbReference>
<dbReference type="PANTHER" id="PTHR37691">
    <property type="entry name" value="BLR3518 PROTEIN"/>
    <property type="match status" value="1"/>
</dbReference>
<dbReference type="Proteomes" id="UP000003553">
    <property type="component" value="Unassembled WGS sequence"/>
</dbReference>
<reference evidence="1" key="2">
    <citation type="submission" date="2015-05" db="EMBL/GenBank/DDBJ databases">
        <title>Draft genome sequence of Actinomyces odontolyticus (ATCC 17982).</title>
        <authorList>
            <person name="Sudarsanam P."/>
            <person name="Ley R."/>
            <person name="Guruge J."/>
            <person name="Turnbaugh P.J."/>
            <person name="Mahowald M."/>
            <person name="Liep D."/>
            <person name="Gordon J."/>
        </authorList>
    </citation>
    <scope>NUCLEOTIDE SEQUENCE</scope>
    <source>
        <strain evidence="1">ATCC 17982</strain>
    </source>
</reference>
<dbReference type="InterPro" id="IPR003787">
    <property type="entry name" value="Sulphur_relay_DsrE/F-like"/>
</dbReference>
<dbReference type="HOGENOM" id="CLU_127515_3_2_11"/>
<sequence>MSYDYILHVSDVARWPAALSNLGNLTQLGLAHGIVVIVNGTGVYALQGANDWTAQMEAAARAGVDFFACARSLANHEFVEGTLPEWLGQVPAAIPAIREWTKDGATYIKP</sequence>
<organism evidence="1 2">
    <name type="scientific">Schaalia dentiphila ATCC 17982</name>
    <dbReference type="NCBI Taxonomy" id="411466"/>
    <lineage>
        <taxon>Bacteria</taxon>
        <taxon>Bacillati</taxon>
        <taxon>Actinomycetota</taxon>
        <taxon>Actinomycetes</taxon>
        <taxon>Actinomycetales</taxon>
        <taxon>Actinomycetaceae</taxon>
        <taxon>Schaalia</taxon>
        <taxon>Schaalia dentiphila</taxon>
    </lineage>
</organism>
<name>A7BBF4_9ACTO</name>
<dbReference type="PANTHER" id="PTHR37691:SF1">
    <property type="entry name" value="BLR3518 PROTEIN"/>
    <property type="match status" value="1"/>
</dbReference>
<dbReference type="eggNOG" id="COG1416">
    <property type="taxonomic scope" value="Bacteria"/>
</dbReference>
<comment type="caution">
    <text evidence="1">The sequence shown here is derived from an EMBL/GenBank/DDBJ whole genome shotgun (WGS) entry which is preliminary data.</text>
</comment>
<reference evidence="1" key="1">
    <citation type="submission" date="2007-04" db="EMBL/GenBank/DDBJ databases">
        <authorList>
            <person name="Fulton L."/>
            <person name="Clifton S."/>
            <person name="Fulton B."/>
            <person name="Xu J."/>
            <person name="Minx P."/>
            <person name="Pepin K.H."/>
            <person name="Johnson M."/>
            <person name="Thiruvilangam P."/>
            <person name="Bhonagiri V."/>
            <person name="Nash W.E."/>
            <person name="Mardis E.R."/>
            <person name="Wilson R.K."/>
        </authorList>
    </citation>
    <scope>NUCLEOTIDE SEQUENCE [LARGE SCALE GENOMIC DNA]</scope>
    <source>
        <strain evidence="1">ATCC 17982</strain>
    </source>
</reference>
<proteinExistence type="predicted"/>
<dbReference type="Pfam" id="PF02635">
    <property type="entry name" value="DsrE"/>
    <property type="match status" value="1"/>
</dbReference>
<protein>
    <submittedName>
        <fullName evidence="1">Uncharacterized protein</fullName>
    </submittedName>
</protein>
<dbReference type="RefSeq" id="WP_003791875.1">
    <property type="nucleotide sequence ID" value="NZ_DS264586.1"/>
</dbReference>
<dbReference type="Gene3D" id="3.40.1260.10">
    <property type="entry name" value="DsrEFH-like"/>
    <property type="match status" value="1"/>
</dbReference>
<dbReference type="InterPro" id="IPR027396">
    <property type="entry name" value="DsrEFH-like"/>
</dbReference>
<dbReference type="SUPFAM" id="SSF75169">
    <property type="entry name" value="DsrEFH-like"/>
    <property type="match status" value="1"/>
</dbReference>
<dbReference type="AlphaFoldDB" id="A7BBF4"/>
<keyword evidence="2" id="KW-1185">Reference proteome</keyword>
<gene>
    <name evidence="1" type="ORF">ACTODO_00974</name>
</gene>
<evidence type="ECO:0000313" key="2">
    <source>
        <dbReference type="Proteomes" id="UP000003553"/>
    </source>
</evidence>
<evidence type="ECO:0000313" key="1">
    <source>
        <dbReference type="EMBL" id="EDN80528.1"/>
    </source>
</evidence>